<dbReference type="AlphaFoldDB" id="A0A956M0S0"/>
<gene>
    <name evidence="3" type="ORF">KC729_14300</name>
</gene>
<keyword evidence="2" id="KW-0472">Membrane</keyword>
<feature type="region of interest" description="Disordered" evidence="1">
    <location>
        <begin position="65"/>
        <end position="93"/>
    </location>
</feature>
<comment type="caution">
    <text evidence="3">The sequence shown here is derived from an EMBL/GenBank/DDBJ whole genome shotgun (WGS) entry which is preliminary data.</text>
</comment>
<reference evidence="3" key="2">
    <citation type="journal article" date="2021" name="Microbiome">
        <title>Successional dynamics and alternative stable states in a saline activated sludge microbial community over 9 years.</title>
        <authorList>
            <person name="Wang Y."/>
            <person name="Ye J."/>
            <person name="Ju F."/>
            <person name="Liu L."/>
            <person name="Boyd J.A."/>
            <person name="Deng Y."/>
            <person name="Parks D.H."/>
            <person name="Jiang X."/>
            <person name="Yin X."/>
            <person name="Woodcroft B.J."/>
            <person name="Tyson G.W."/>
            <person name="Hugenholtz P."/>
            <person name="Polz M.F."/>
            <person name="Zhang T."/>
        </authorList>
    </citation>
    <scope>NUCLEOTIDE SEQUENCE</scope>
    <source>
        <strain evidence="3">HKST-UBA01</strain>
    </source>
</reference>
<accession>A0A956M0S0</accession>
<evidence type="ECO:0000313" key="4">
    <source>
        <dbReference type="Proteomes" id="UP000697710"/>
    </source>
</evidence>
<sequence>MGRIRGARSGKPLVPAIGLPLVLPLGLALGLALGWWSPTLAIDPGVAHGTLVVQRLVDETDTLDGLAAAPSAPSDPSAPSAPSDLSAPSAPSVPFDSCVPSAPSVPSVPSAASAPHEIIPLTHAFAQVRDDAEGLLPSARVLRLAVVDRDIPQSSLDGLGILPIEDLARLGEVRGLLLALDPDHPDPVSVTLLLPPADRAEGAGATVSVPADSTWQVSIGTQSVAAAMRYPPESVDASASATPRTENPSERTDDRSAGMANVTAGSAFSPVTFEFRMTAPLFTETPVTADLLGEAALSSPQAQALQERAAAVLAGDFESFRALTSGAAISRM</sequence>
<name>A0A956M0S0_UNCEI</name>
<feature type="compositionally biased region" description="Basic and acidic residues" evidence="1">
    <location>
        <begin position="247"/>
        <end position="256"/>
    </location>
</feature>
<feature type="compositionally biased region" description="Low complexity" evidence="1">
    <location>
        <begin position="66"/>
        <end position="92"/>
    </location>
</feature>
<feature type="compositionally biased region" description="Polar residues" evidence="1">
    <location>
        <begin position="237"/>
        <end position="246"/>
    </location>
</feature>
<feature type="non-terminal residue" evidence="3">
    <location>
        <position position="332"/>
    </location>
</feature>
<dbReference type="EMBL" id="JAGQHR010000496">
    <property type="protein sequence ID" value="MCA9728858.1"/>
    <property type="molecule type" value="Genomic_DNA"/>
</dbReference>
<evidence type="ECO:0000256" key="2">
    <source>
        <dbReference type="SAM" id="Phobius"/>
    </source>
</evidence>
<evidence type="ECO:0000313" key="3">
    <source>
        <dbReference type="EMBL" id="MCA9728858.1"/>
    </source>
</evidence>
<dbReference type="Proteomes" id="UP000697710">
    <property type="component" value="Unassembled WGS sequence"/>
</dbReference>
<evidence type="ECO:0000256" key="1">
    <source>
        <dbReference type="SAM" id="MobiDB-lite"/>
    </source>
</evidence>
<keyword evidence="2" id="KW-1133">Transmembrane helix</keyword>
<proteinExistence type="predicted"/>
<feature type="region of interest" description="Disordered" evidence="1">
    <location>
        <begin position="232"/>
        <end position="257"/>
    </location>
</feature>
<organism evidence="3 4">
    <name type="scientific">Eiseniibacteriota bacterium</name>
    <dbReference type="NCBI Taxonomy" id="2212470"/>
    <lineage>
        <taxon>Bacteria</taxon>
        <taxon>Candidatus Eiseniibacteriota</taxon>
    </lineage>
</organism>
<keyword evidence="2" id="KW-0812">Transmembrane</keyword>
<protein>
    <submittedName>
        <fullName evidence="3">Uncharacterized protein</fullName>
    </submittedName>
</protein>
<reference evidence="3" key="1">
    <citation type="submission" date="2020-04" db="EMBL/GenBank/DDBJ databases">
        <authorList>
            <person name="Zhang T."/>
        </authorList>
    </citation>
    <scope>NUCLEOTIDE SEQUENCE</scope>
    <source>
        <strain evidence="3">HKST-UBA01</strain>
    </source>
</reference>
<feature type="transmembrane region" description="Helical" evidence="2">
    <location>
        <begin position="12"/>
        <end position="36"/>
    </location>
</feature>